<keyword evidence="9" id="KW-0808">Transferase</keyword>
<evidence type="ECO:0000313" key="10">
    <source>
        <dbReference type="Proteomes" id="UP000245506"/>
    </source>
</evidence>
<dbReference type="InterPro" id="IPR004095">
    <property type="entry name" value="TGS"/>
</dbReference>
<comment type="caution">
    <text evidence="9">The sequence shown here is derived from an EMBL/GenBank/DDBJ whole genome shotgun (WGS) entry which is preliminary data.</text>
</comment>
<dbReference type="Gene3D" id="1.10.3210.10">
    <property type="entry name" value="Hypothetical protein af1432"/>
    <property type="match status" value="1"/>
</dbReference>
<dbReference type="Gene3D" id="3.30.70.260">
    <property type="match status" value="1"/>
</dbReference>
<dbReference type="CDD" id="cd04876">
    <property type="entry name" value="ACT_RelA-SpoT"/>
    <property type="match status" value="1"/>
</dbReference>
<dbReference type="Proteomes" id="UP000245506">
    <property type="component" value="Unassembled WGS sequence"/>
</dbReference>
<dbReference type="GO" id="GO:0015969">
    <property type="term" value="P:guanosine tetraphosphate metabolic process"/>
    <property type="evidence" value="ECO:0007669"/>
    <property type="project" value="InterPro"/>
</dbReference>
<evidence type="ECO:0000259" key="8">
    <source>
        <dbReference type="PROSITE" id="PS51880"/>
    </source>
</evidence>
<dbReference type="Pfam" id="PF13328">
    <property type="entry name" value="HD_4"/>
    <property type="match status" value="1"/>
</dbReference>
<dbReference type="InterPro" id="IPR033655">
    <property type="entry name" value="TGS_RelA/SpoT"/>
</dbReference>
<evidence type="ECO:0000256" key="6">
    <source>
        <dbReference type="ARBA" id="ARBA00033308"/>
    </source>
</evidence>
<evidence type="ECO:0000256" key="1">
    <source>
        <dbReference type="ARBA" id="ARBA00007476"/>
    </source>
</evidence>
<evidence type="ECO:0000256" key="2">
    <source>
        <dbReference type="ARBA" id="ARBA00019852"/>
    </source>
</evidence>
<dbReference type="FunFam" id="3.30.460.10:FF:000001">
    <property type="entry name" value="GTP pyrophosphokinase RelA"/>
    <property type="match status" value="1"/>
</dbReference>
<dbReference type="PANTHER" id="PTHR21262:SF31">
    <property type="entry name" value="GTP PYROPHOSPHOKINASE"/>
    <property type="match status" value="1"/>
</dbReference>
<sequence>MKHTKFSGQAEYQSVKDVETYLLKGVEEEQQRSLLKQAIQCADSIQDEPTHLPSSVDIAFILKKLGVEPQTLIAALLTDPRFDERLSLLDIEDQFTPSVAALTKQVNWLNTFKEPELVEHNIPDQAEALRRMLLATVNDVRAVLVRLVYRVQRLRMLGTEPRHVQYAIARETLDIYTPLANRLGIGELKWEMEDLAFRYLEPEQYNAIAKSMDVNRTHREAIIDGFVDTLQDLFAERNIEARCYGRAKHLYSIWKKMQRKNQECHELSDLLAVRVVVDSVEDCYQVLGLVHGLWRHLPEEFDDYIANTKENGYQSIHTAIHGPEQQVIEVQIRTKSMQQFAEYGVAAHWRYKEGSSQDQAMENTIEALRSLLEHPVADEQLLEQLKPDYLNDRVYVLTPKGEVVDLPPQATALDFAYFVHSEVGHHCIGATIDGQRVPLSYPLKSGERIEILTDPNSTPKLSWLSYKNRYFTTSRTAASVRSWLNNHYKDTDTAQLITSELVTGVGNREIIVSSCCQPKLGERIVGVYQSDTSVVVHSAECPNADKSKHEQPVLELEWGEKTNTIRQTIHIKAFDRQGLLQDLSTLMSQAQVNILQINSVTDTDDQSVSMDLLIEIGTEDELQHLFRRIEFIPNVFEASVGGE</sequence>
<dbReference type="Pfam" id="PF13291">
    <property type="entry name" value="ACT_4"/>
    <property type="match status" value="1"/>
</dbReference>
<dbReference type="SUPFAM" id="SSF55021">
    <property type="entry name" value="ACT-like"/>
    <property type="match status" value="1"/>
</dbReference>
<dbReference type="InterPro" id="IPR045865">
    <property type="entry name" value="ACT-like_dom_sf"/>
</dbReference>
<dbReference type="EMBL" id="QGKL01000026">
    <property type="protein sequence ID" value="PWQ96807.1"/>
    <property type="molecule type" value="Genomic_DNA"/>
</dbReference>
<dbReference type="InterPro" id="IPR002912">
    <property type="entry name" value="ACT_dom"/>
</dbReference>
<dbReference type="Pfam" id="PF02824">
    <property type="entry name" value="TGS"/>
    <property type="match status" value="1"/>
</dbReference>
<name>A0A317CEI3_9GAMM</name>
<dbReference type="FunFam" id="3.10.20.30:FF:000002">
    <property type="entry name" value="GTP pyrophosphokinase (RelA/SpoT)"/>
    <property type="match status" value="1"/>
</dbReference>
<gene>
    <name evidence="9" type="primary">relA</name>
    <name evidence="9" type="ORF">DKT75_08545</name>
</gene>
<comment type="similarity">
    <text evidence="1">Belongs to the RelA/SpoT family.</text>
</comment>
<dbReference type="GO" id="GO:0042594">
    <property type="term" value="P:response to starvation"/>
    <property type="evidence" value="ECO:0007669"/>
    <property type="project" value="TreeGrafter"/>
</dbReference>
<dbReference type="Gene3D" id="3.10.20.30">
    <property type="match status" value="1"/>
</dbReference>
<protein>
    <recommendedName>
        <fullName evidence="2">GTP pyrophosphokinase</fullName>
    </recommendedName>
    <alternativeName>
        <fullName evidence="5">(p)ppGpp synthase</fullName>
    </alternativeName>
    <alternativeName>
        <fullName evidence="4">ATP:GTP 3'-pyrophosphotransferase</fullName>
    </alternativeName>
    <alternativeName>
        <fullName evidence="6">ppGpp synthase I</fullName>
    </alternativeName>
</protein>
<evidence type="ECO:0000256" key="5">
    <source>
        <dbReference type="ARBA" id="ARBA00032407"/>
    </source>
</evidence>
<evidence type="ECO:0000256" key="4">
    <source>
        <dbReference type="ARBA" id="ARBA00029754"/>
    </source>
</evidence>
<feature type="domain" description="ACT" evidence="7">
    <location>
        <begin position="568"/>
        <end position="643"/>
    </location>
</feature>
<dbReference type="PROSITE" id="PS51671">
    <property type="entry name" value="ACT"/>
    <property type="match status" value="1"/>
</dbReference>
<dbReference type="InterPro" id="IPR043519">
    <property type="entry name" value="NT_sf"/>
</dbReference>
<organism evidence="9 10">
    <name type="scientific">Leucothrix arctica</name>
    <dbReference type="NCBI Taxonomy" id="1481894"/>
    <lineage>
        <taxon>Bacteria</taxon>
        <taxon>Pseudomonadati</taxon>
        <taxon>Pseudomonadota</taxon>
        <taxon>Gammaproteobacteria</taxon>
        <taxon>Thiotrichales</taxon>
        <taxon>Thiotrichaceae</taxon>
        <taxon>Leucothrix</taxon>
    </lineage>
</organism>
<dbReference type="OrthoDB" id="9805041at2"/>
<dbReference type="SUPFAM" id="SSF81271">
    <property type="entry name" value="TGS-like"/>
    <property type="match status" value="1"/>
</dbReference>
<dbReference type="PANTHER" id="PTHR21262">
    <property type="entry name" value="GUANOSINE-3',5'-BIS DIPHOSPHATE 3'-PYROPHOSPHOHYDROLASE"/>
    <property type="match status" value="1"/>
</dbReference>
<proteinExistence type="inferred from homology"/>
<feature type="domain" description="TGS" evidence="8">
    <location>
        <begin position="392"/>
        <end position="453"/>
    </location>
</feature>
<dbReference type="SMART" id="SM00954">
    <property type="entry name" value="RelA_SpoT"/>
    <property type="match status" value="1"/>
</dbReference>
<dbReference type="GO" id="GO:0015949">
    <property type="term" value="P:nucleobase-containing small molecule interconversion"/>
    <property type="evidence" value="ECO:0007669"/>
    <property type="project" value="UniProtKB-ARBA"/>
</dbReference>
<evidence type="ECO:0000313" key="9">
    <source>
        <dbReference type="EMBL" id="PWQ96807.1"/>
    </source>
</evidence>
<dbReference type="SUPFAM" id="SSF109604">
    <property type="entry name" value="HD-domain/PDEase-like"/>
    <property type="match status" value="1"/>
</dbReference>
<dbReference type="InterPro" id="IPR012675">
    <property type="entry name" value="Beta-grasp_dom_sf"/>
</dbReference>
<dbReference type="PROSITE" id="PS51880">
    <property type="entry name" value="TGS"/>
    <property type="match status" value="1"/>
</dbReference>
<keyword evidence="10" id="KW-1185">Reference proteome</keyword>
<dbReference type="SUPFAM" id="SSF81301">
    <property type="entry name" value="Nucleotidyltransferase"/>
    <property type="match status" value="1"/>
</dbReference>
<dbReference type="AlphaFoldDB" id="A0A317CEI3"/>
<evidence type="ECO:0000259" key="7">
    <source>
        <dbReference type="PROSITE" id="PS51671"/>
    </source>
</evidence>
<dbReference type="InterPro" id="IPR007685">
    <property type="entry name" value="RelA_SpoT"/>
</dbReference>
<dbReference type="GO" id="GO:0005886">
    <property type="term" value="C:plasma membrane"/>
    <property type="evidence" value="ECO:0007669"/>
    <property type="project" value="TreeGrafter"/>
</dbReference>
<dbReference type="GO" id="GO:0008893">
    <property type="term" value="F:guanosine-3',5'-bis(diphosphate) 3'-diphosphatase activity"/>
    <property type="evidence" value="ECO:0007669"/>
    <property type="project" value="TreeGrafter"/>
</dbReference>
<dbReference type="Gene3D" id="3.30.460.10">
    <property type="entry name" value="Beta Polymerase, domain 2"/>
    <property type="match status" value="1"/>
</dbReference>
<evidence type="ECO:0000256" key="3">
    <source>
        <dbReference type="ARBA" id="ARBA00025704"/>
    </source>
</evidence>
<dbReference type="InterPro" id="IPR012676">
    <property type="entry name" value="TGS-like"/>
</dbReference>
<dbReference type="CDD" id="cd05399">
    <property type="entry name" value="NT_Rel-Spo_like"/>
    <property type="match status" value="1"/>
</dbReference>
<dbReference type="GO" id="GO:0016301">
    <property type="term" value="F:kinase activity"/>
    <property type="evidence" value="ECO:0007669"/>
    <property type="project" value="UniProtKB-KW"/>
</dbReference>
<dbReference type="GO" id="GO:0008728">
    <property type="term" value="F:GTP diphosphokinase activity"/>
    <property type="evidence" value="ECO:0007669"/>
    <property type="project" value="TreeGrafter"/>
</dbReference>
<dbReference type="Pfam" id="PF04607">
    <property type="entry name" value="RelA_SpoT"/>
    <property type="match status" value="1"/>
</dbReference>
<accession>A0A317CEI3</accession>
<dbReference type="RefSeq" id="WP_109823005.1">
    <property type="nucleotide sequence ID" value="NZ_QGKL01000026.1"/>
</dbReference>
<comment type="pathway">
    <text evidence="3">Purine metabolism.</text>
</comment>
<reference evidence="9 10" key="1">
    <citation type="submission" date="2018-05" db="EMBL/GenBank/DDBJ databases">
        <title>Leucothrix arctica sp. nov., isolated from Arctic seawater.</title>
        <authorList>
            <person name="Choi A."/>
            <person name="Baek K."/>
        </authorList>
    </citation>
    <scope>NUCLEOTIDE SEQUENCE [LARGE SCALE GENOMIC DNA]</scope>
    <source>
        <strain evidence="9 10">IMCC9719</strain>
    </source>
</reference>
<dbReference type="CDD" id="cd01668">
    <property type="entry name" value="TGS_RSH"/>
    <property type="match status" value="1"/>
</dbReference>
<keyword evidence="9" id="KW-0418">Kinase</keyword>